<sequence>MFFSLNLRQLVSFKLILPVILLLMMDRPGFAQLELTASSYSGSVPSGPTADPVKLKFVQNTSGSTFSDFDPELTVTASFGDQQFPNTADVPAVFFGGTSNDVAKTATSEKVIRLLSSISSPSNNLFTSNPSGSAGTGIDVEVNNGFNIFTSVEPLYSADKDRSGRYYYSTLTLTFNRAVSDPVIHVSGLGAFTKVDNQSLGYSTELELLDGQGLSLTKLSGSEALRVETTKILNGKSAINSESDQGAATGSVRVNGSNITALVFKVYLRGDNNGSAWSSAQFFSGDQWLLSVSMNPTITSIAGNVFDDADGLAGNPSNTVNGSKVNGTDIDPEVSGNQSLYVNLVNSSNQVVGTSDVAANGTYAFQNVTSTGYPETYRLVLSKDKNTTSASLPSGWVSTGENIGASDASGSDNDANSILTNVTLQSVSATIQNANFGINKIPVAEAKEKQIVQPNFNQLEPLDGSAAAPALSGKDLEDGTLGAGSKLVITRLPQKAALLYNGEQVQANSAITNYNPSKLRIKFADLDYTSVDFEYAFIDRAEKQGTSATYKLSWTSALPVVLSRFSAEKSEQSALLTWMTTSESNSERFDIERSLNGKEWNRIGSKEAKGESTQSLDYTFTDTKPAAGVNLYRLKMIDLDGTFAYSQIKTVSFEASNETVFYPNPASDVLHVKVDGGYDMNAVSKLNIYDASGNLVLTPELKSDRMDVNALKNGLYIVQLIRKNGLVSTAKISIRK</sequence>
<evidence type="ECO:0000313" key="2">
    <source>
        <dbReference type="EMBL" id="CAG4995392.1"/>
    </source>
</evidence>
<keyword evidence="3" id="KW-1185">Reference proteome</keyword>
<dbReference type="Proteomes" id="UP000680038">
    <property type="component" value="Unassembled WGS sequence"/>
</dbReference>
<dbReference type="InterPro" id="IPR013783">
    <property type="entry name" value="Ig-like_fold"/>
</dbReference>
<comment type="caution">
    <text evidence="2">The sequence shown here is derived from an EMBL/GenBank/DDBJ whole genome shotgun (WGS) entry which is preliminary data.</text>
</comment>
<dbReference type="NCBIfam" id="TIGR04183">
    <property type="entry name" value="Por_Secre_tail"/>
    <property type="match status" value="1"/>
</dbReference>
<dbReference type="Gene3D" id="2.60.40.10">
    <property type="entry name" value="Immunoglobulins"/>
    <property type="match status" value="1"/>
</dbReference>
<dbReference type="AlphaFoldDB" id="A0A916JAL6"/>
<name>A0A916JAL6_9BACT</name>
<evidence type="ECO:0000313" key="3">
    <source>
        <dbReference type="Proteomes" id="UP000680038"/>
    </source>
</evidence>
<proteinExistence type="predicted"/>
<organism evidence="2 3">
    <name type="scientific">Dyadobacter helix</name>
    <dbReference type="NCBI Taxonomy" id="2822344"/>
    <lineage>
        <taxon>Bacteria</taxon>
        <taxon>Pseudomonadati</taxon>
        <taxon>Bacteroidota</taxon>
        <taxon>Cytophagia</taxon>
        <taxon>Cytophagales</taxon>
        <taxon>Spirosomataceae</taxon>
        <taxon>Dyadobacter</taxon>
    </lineage>
</organism>
<dbReference type="EMBL" id="CAJRAF010000001">
    <property type="protein sequence ID" value="CAG4995392.1"/>
    <property type="molecule type" value="Genomic_DNA"/>
</dbReference>
<dbReference type="RefSeq" id="WP_215238255.1">
    <property type="nucleotide sequence ID" value="NZ_CAJRAF010000001.1"/>
</dbReference>
<feature type="domain" description="Secretion system C-terminal sorting" evidence="1">
    <location>
        <begin position="662"/>
        <end position="733"/>
    </location>
</feature>
<dbReference type="InterPro" id="IPR026444">
    <property type="entry name" value="Secre_tail"/>
</dbReference>
<evidence type="ECO:0000259" key="1">
    <source>
        <dbReference type="Pfam" id="PF18962"/>
    </source>
</evidence>
<reference evidence="2" key="1">
    <citation type="submission" date="2021-04" db="EMBL/GenBank/DDBJ databases">
        <authorList>
            <person name="Rodrigo-Torres L."/>
            <person name="Arahal R. D."/>
            <person name="Lucena T."/>
        </authorList>
    </citation>
    <scope>NUCLEOTIDE SEQUENCE</scope>
    <source>
        <strain evidence="2">CECT 9275</strain>
    </source>
</reference>
<gene>
    <name evidence="2" type="ORF">DYBT9275_01626</name>
</gene>
<accession>A0A916JAL6</accession>
<dbReference type="Pfam" id="PF18962">
    <property type="entry name" value="Por_Secre_tail"/>
    <property type="match status" value="1"/>
</dbReference>
<protein>
    <recommendedName>
        <fullName evidence="1">Secretion system C-terminal sorting domain-containing protein</fullName>
    </recommendedName>
</protein>